<gene>
    <name evidence="3" type="ORF">BamIOP4010DRAFT_2278</name>
</gene>
<evidence type="ECO:0000259" key="2">
    <source>
        <dbReference type="Pfam" id="PF18821"/>
    </source>
</evidence>
<evidence type="ECO:0000313" key="4">
    <source>
        <dbReference type="Proteomes" id="UP000005463"/>
    </source>
</evidence>
<dbReference type="PATRIC" id="fig|396596.7.peg.5538"/>
<feature type="compositionally biased region" description="Basic and acidic residues" evidence="1">
    <location>
        <begin position="483"/>
        <end position="498"/>
    </location>
</feature>
<comment type="caution">
    <text evidence="3">The sequence shown here is derived from an EMBL/GenBank/DDBJ whole genome shotgun (WGS) entry which is preliminary data.</text>
</comment>
<reference evidence="3 4" key="1">
    <citation type="submission" date="2008-03" db="EMBL/GenBank/DDBJ databases">
        <title>Sequencing of the draft genome and assembly of Burkholderia ambifaria IOP40-10.</title>
        <authorList>
            <consortium name="US DOE Joint Genome Institute (JGI-PGF)"/>
            <person name="Copeland A."/>
            <person name="Lucas S."/>
            <person name="Lapidus A."/>
            <person name="Glavina del Rio T."/>
            <person name="Dalin E."/>
            <person name="Tice H."/>
            <person name="Bruce D."/>
            <person name="Goodwin L."/>
            <person name="Pitluck S."/>
            <person name="Larimer F."/>
            <person name="Land M.L."/>
            <person name="Hauser L."/>
            <person name="Tiedje J."/>
            <person name="Richardson P."/>
        </authorList>
    </citation>
    <scope>NUCLEOTIDE SEQUENCE [LARGE SCALE GENOMIC DNA]</scope>
    <source>
        <strain evidence="3 4">IOP40-10</strain>
    </source>
</reference>
<dbReference type="Proteomes" id="UP000005463">
    <property type="component" value="Unassembled WGS sequence"/>
</dbReference>
<feature type="region of interest" description="Disordered" evidence="1">
    <location>
        <begin position="375"/>
        <end position="418"/>
    </location>
</feature>
<feature type="compositionally biased region" description="Basic and acidic residues" evidence="1">
    <location>
        <begin position="391"/>
        <end position="400"/>
    </location>
</feature>
<name>B1FE18_9BURK</name>
<evidence type="ECO:0000256" key="1">
    <source>
        <dbReference type="SAM" id="MobiDB-lite"/>
    </source>
</evidence>
<feature type="region of interest" description="Disordered" evidence="1">
    <location>
        <begin position="1"/>
        <end position="49"/>
    </location>
</feature>
<evidence type="ECO:0000313" key="3">
    <source>
        <dbReference type="EMBL" id="EDT04230.1"/>
    </source>
</evidence>
<dbReference type="Pfam" id="PF18821">
    <property type="entry name" value="LPD7"/>
    <property type="match status" value="1"/>
</dbReference>
<protein>
    <submittedName>
        <fullName evidence="3">Putative DNA primase, DNA transfer TraO-like protein</fullName>
    </submittedName>
</protein>
<organism evidence="3 4">
    <name type="scientific">Burkholderia ambifaria IOP40-10</name>
    <dbReference type="NCBI Taxonomy" id="396596"/>
    <lineage>
        <taxon>Bacteria</taxon>
        <taxon>Pseudomonadati</taxon>
        <taxon>Pseudomonadota</taxon>
        <taxon>Betaproteobacteria</taxon>
        <taxon>Burkholderiales</taxon>
        <taxon>Burkholderiaceae</taxon>
        <taxon>Burkholderia</taxon>
        <taxon>Burkholderia cepacia complex</taxon>
    </lineage>
</organism>
<proteinExistence type="predicted"/>
<feature type="domain" description="Large polyvalent protein-associated" evidence="2">
    <location>
        <begin position="101"/>
        <end position="192"/>
    </location>
</feature>
<feature type="compositionally biased region" description="Basic and acidic residues" evidence="1">
    <location>
        <begin position="62"/>
        <end position="82"/>
    </location>
</feature>
<dbReference type="RefSeq" id="WP_006751471.1">
    <property type="nucleotide sequence ID" value="NZ_ABLC01000043.1"/>
</dbReference>
<accession>B1FE18</accession>
<dbReference type="AlphaFoldDB" id="B1FE18"/>
<dbReference type="EMBL" id="ABLC01000043">
    <property type="protein sequence ID" value="EDT04230.1"/>
    <property type="molecule type" value="Genomic_DNA"/>
</dbReference>
<feature type="region of interest" description="Disordered" evidence="1">
    <location>
        <begin position="62"/>
        <end position="101"/>
    </location>
</feature>
<dbReference type="InterPro" id="IPR040677">
    <property type="entry name" value="LPD7"/>
</dbReference>
<sequence length="507" mass="55293">MAQTTPTHEADPVINMIEQDVHGSSSGPAQSDDHRDRLESAAMDAVSARRRREFDAACARLREQAMRDDAATSRQADTRSRAEATAAADSGRAPLDQPPERVRKRYLRAGNQYFMKDAPYQLAFEDLGPYLVTEHNRPDVVESMIDMVQAKSWPRIRVSGHAAFRSEVWVQGTLLGIEVSGYEPKAVDLARLASARQARLDNRIEVAAEAGATAAAGTQGRADDPAVDSSVPAVEADAVVSGTFPPAPVYVPASEALTPEASRNAASDAADTPRRCVGELREHGGAPYQHNPARSESYYVVFRDEAGIDQVVWGVDLERALREANAQIGQQVTLENLGKRFVAVRTPILDDDGKVIGEEEKDVYRNTWQVEVMQRDRGAPVLPKSDGPPDGETRCADSHGRPGGGSESNPPRGEQYPESERALHLAVLAAAMREQGFSERSVARVHQRAELMLVAFAREGIPVPVPKVFDPSAPSGRDRRKRSVPDRIPAREIDRTRAEPAPSSPSR</sequence>
<feature type="region of interest" description="Disordered" evidence="1">
    <location>
        <begin position="464"/>
        <end position="507"/>
    </location>
</feature>